<gene>
    <name evidence="2" type="ORF">SNE40_019888</name>
</gene>
<dbReference type="Proteomes" id="UP001347796">
    <property type="component" value="Unassembled WGS sequence"/>
</dbReference>
<reference evidence="2 3" key="1">
    <citation type="submission" date="2024-01" db="EMBL/GenBank/DDBJ databases">
        <title>The genome of the rayed Mediterranean limpet Patella caerulea (Linnaeus, 1758).</title>
        <authorList>
            <person name="Anh-Thu Weber A."/>
            <person name="Halstead-Nussloch G."/>
        </authorList>
    </citation>
    <scope>NUCLEOTIDE SEQUENCE [LARGE SCALE GENOMIC DNA]</scope>
    <source>
        <strain evidence="2">AATW-2023a</strain>
        <tissue evidence="2">Whole specimen</tissue>
    </source>
</reference>
<evidence type="ECO:0000313" key="3">
    <source>
        <dbReference type="Proteomes" id="UP001347796"/>
    </source>
</evidence>
<keyword evidence="3" id="KW-1185">Reference proteome</keyword>
<feature type="compositionally biased region" description="Polar residues" evidence="1">
    <location>
        <begin position="114"/>
        <end position="124"/>
    </location>
</feature>
<organism evidence="2 3">
    <name type="scientific">Patella caerulea</name>
    <name type="common">Rayed Mediterranean limpet</name>
    <dbReference type="NCBI Taxonomy" id="87958"/>
    <lineage>
        <taxon>Eukaryota</taxon>
        <taxon>Metazoa</taxon>
        <taxon>Spiralia</taxon>
        <taxon>Lophotrochozoa</taxon>
        <taxon>Mollusca</taxon>
        <taxon>Gastropoda</taxon>
        <taxon>Patellogastropoda</taxon>
        <taxon>Patelloidea</taxon>
        <taxon>Patellidae</taxon>
        <taxon>Patella</taxon>
    </lineage>
</organism>
<dbReference type="EMBL" id="JAZGQO010000015">
    <property type="protein sequence ID" value="KAK6168700.1"/>
    <property type="molecule type" value="Genomic_DNA"/>
</dbReference>
<comment type="caution">
    <text evidence="2">The sequence shown here is derived from an EMBL/GenBank/DDBJ whole genome shotgun (WGS) entry which is preliminary data.</text>
</comment>
<feature type="region of interest" description="Disordered" evidence="1">
    <location>
        <begin position="1"/>
        <end position="180"/>
    </location>
</feature>
<evidence type="ECO:0000313" key="2">
    <source>
        <dbReference type="EMBL" id="KAK6168700.1"/>
    </source>
</evidence>
<protein>
    <submittedName>
        <fullName evidence="2">Uncharacterized protein</fullName>
    </submittedName>
</protein>
<dbReference type="AlphaFoldDB" id="A0AAN8G9Y9"/>
<feature type="compositionally biased region" description="Basic and acidic residues" evidence="1">
    <location>
        <begin position="30"/>
        <end position="67"/>
    </location>
</feature>
<feature type="compositionally biased region" description="Acidic residues" evidence="1">
    <location>
        <begin position="125"/>
        <end position="137"/>
    </location>
</feature>
<accession>A0AAN8G9Y9</accession>
<sequence length="180" mass="20813">MVVNQPKSRTQTQPEKKTQTQREMLIINQLEKRKQTEPEKRIANKPEKRITNKPEKRIINEPEKRTENQQQPTSTSEIPRNSLASMESILNEQVEQLNSDRSYESDMYEEGTVNKETFSDLVSENSEDLDYENSDQDSDYKISGNEDLSTDSDVDNAPAPILEEMPMEHEVVVDIGPQRK</sequence>
<evidence type="ECO:0000256" key="1">
    <source>
        <dbReference type="SAM" id="MobiDB-lite"/>
    </source>
</evidence>
<feature type="compositionally biased region" description="Polar residues" evidence="1">
    <location>
        <begin position="68"/>
        <end position="100"/>
    </location>
</feature>
<name>A0AAN8G9Y9_PATCE</name>
<proteinExistence type="predicted"/>